<name>A0A1Y2F5D5_9BASI</name>
<evidence type="ECO:0008006" key="3">
    <source>
        <dbReference type="Google" id="ProtNLM"/>
    </source>
</evidence>
<protein>
    <recommendedName>
        <fullName evidence="3">F-box domain-containing protein</fullName>
    </recommendedName>
</protein>
<sequence length="236" mass="25973">MAMGDKYDAETLQGVLEGGLRSLLLLAPLSGGELSLLPSTTLTLQHLLLTPLHEPPPRFLVPLLSSLPNLTRLNIFWSSGGKDFNRNSVAALLQVMPTLESLTLSDYAPEPAEEEAASYALHPSLYTLLPAAKSLRTLEIDFEASISLTHILKLIPTRLELLETTASPAEEITGKHMLEALKMGALKGLRRWRVAGLGRVEEKSEALSCWEKACGEKGVEVRDERRFFTDDLLPVY</sequence>
<dbReference type="InParanoid" id="A0A1Y2F5D5"/>
<dbReference type="AlphaFoldDB" id="A0A1Y2F5D5"/>
<proteinExistence type="predicted"/>
<evidence type="ECO:0000313" key="1">
    <source>
        <dbReference type="EMBL" id="ORY78877.1"/>
    </source>
</evidence>
<dbReference type="EMBL" id="MCGR01000028">
    <property type="protein sequence ID" value="ORY78877.1"/>
    <property type="molecule type" value="Genomic_DNA"/>
</dbReference>
<dbReference type="Gene3D" id="3.80.10.10">
    <property type="entry name" value="Ribonuclease Inhibitor"/>
    <property type="match status" value="1"/>
</dbReference>
<dbReference type="InterPro" id="IPR032675">
    <property type="entry name" value="LRR_dom_sf"/>
</dbReference>
<dbReference type="SUPFAM" id="SSF52047">
    <property type="entry name" value="RNI-like"/>
    <property type="match status" value="1"/>
</dbReference>
<keyword evidence="2" id="KW-1185">Reference proteome</keyword>
<accession>A0A1Y2F5D5</accession>
<comment type="caution">
    <text evidence="1">The sequence shown here is derived from an EMBL/GenBank/DDBJ whole genome shotgun (WGS) entry which is preliminary data.</text>
</comment>
<dbReference type="Proteomes" id="UP000193467">
    <property type="component" value="Unassembled WGS sequence"/>
</dbReference>
<reference evidence="1 2" key="1">
    <citation type="submission" date="2016-07" db="EMBL/GenBank/DDBJ databases">
        <title>Pervasive Adenine N6-methylation of Active Genes in Fungi.</title>
        <authorList>
            <consortium name="DOE Joint Genome Institute"/>
            <person name="Mondo S.J."/>
            <person name="Dannebaum R.O."/>
            <person name="Kuo R.C."/>
            <person name="Labutti K."/>
            <person name="Haridas S."/>
            <person name="Kuo A."/>
            <person name="Salamov A."/>
            <person name="Ahrendt S.R."/>
            <person name="Lipzen A."/>
            <person name="Sullivan W."/>
            <person name="Andreopoulos W.B."/>
            <person name="Clum A."/>
            <person name="Lindquist E."/>
            <person name="Daum C."/>
            <person name="Ramamoorthy G.K."/>
            <person name="Gryganskyi A."/>
            <person name="Culley D."/>
            <person name="Magnuson J.K."/>
            <person name="James T.Y."/>
            <person name="O'Malley M.A."/>
            <person name="Stajich J.E."/>
            <person name="Spatafora J.W."/>
            <person name="Visel A."/>
            <person name="Grigoriev I.V."/>
        </authorList>
    </citation>
    <scope>NUCLEOTIDE SEQUENCE [LARGE SCALE GENOMIC DNA]</scope>
    <source>
        <strain evidence="1 2">62-1032</strain>
    </source>
</reference>
<evidence type="ECO:0000313" key="2">
    <source>
        <dbReference type="Proteomes" id="UP000193467"/>
    </source>
</evidence>
<gene>
    <name evidence="1" type="ORF">BCR35DRAFT_304899</name>
</gene>
<organism evidence="1 2">
    <name type="scientific">Leucosporidium creatinivorum</name>
    <dbReference type="NCBI Taxonomy" id="106004"/>
    <lineage>
        <taxon>Eukaryota</taxon>
        <taxon>Fungi</taxon>
        <taxon>Dikarya</taxon>
        <taxon>Basidiomycota</taxon>
        <taxon>Pucciniomycotina</taxon>
        <taxon>Microbotryomycetes</taxon>
        <taxon>Leucosporidiales</taxon>
        <taxon>Leucosporidium</taxon>
    </lineage>
</organism>